<evidence type="ECO:0000256" key="2">
    <source>
        <dbReference type="ARBA" id="ARBA00010897"/>
    </source>
</evidence>
<evidence type="ECO:0000256" key="3">
    <source>
        <dbReference type="ARBA" id="ARBA00013236"/>
    </source>
</evidence>
<comment type="PTM">
    <text evidence="9">Transiently phosphorylated on a His residue during the reaction cycle. Phosphorylation strongly increases the affinity for substrates and increases the rate of nicotinate D-ribonucleotide production. Dephosphorylation regenerates the low-affinity form of the enzyme, leading to product release.</text>
</comment>
<evidence type="ECO:0000259" key="10">
    <source>
        <dbReference type="Pfam" id="PF04095"/>
    </source>
</evidence>
<dbReference type="InterPro" id="IPR040727">
    <property type="entry name" value="NAPRTase_N"/>
</dbReference>
<dbReference type="NCBIfam" id="NF006695">
    <property type="entry name" value="PRK09243.1-2"/>
    <property type="match status" value="1"/>
</dbReference>
<proteinExistence type="inferred from homology"/>
<dbReference type="GO" id="GO:0047280">
    <property type="term" value="F:nicotinamide phosphoribosyltransferase activity"/>
    <property type="evidence" value="ECO:0007669"/>
    <property type="project" value="UniProtKB-ARBA"/>
</dbReference>
<evidence type="ECO:0000313" key="14">
    <source>
        <dbReference type="Proteomes" id="UP000306813"/>
    </source>
</evidence>
<dbReference type="PIRSF" id="PIRSF000484">
    <property type="entry name" value="NAPRT"/>
    <property type="match status" value="1"/>
</dbReference>
<keyword evidence="13" id="KW-0328">Glycosyltransferase</keyword>
<keyword evidence="5 9" id="KW-0436">Ligase</keyword>
<comment type="catalytic activity">
    <reaction evidence="8 9">
        <text>5-phospho-alpha-D-ribose 1-diphosphate + nicotinate + ATP + H2O = nicotinate beta-D-ribonucleotide + ADP + phosphate + diphosphate</text>
        <dbReference type="Rhea" id="RHEA:36163"/>
        <dbReference type="ChEBI" id="CHEBI:15377"/>
        <dbReference type="ChEBI" id="CHEBI:30616"/>
        <dbReference type="ChEBI" id="CHEBI:32544"/>
        <dbReference type="ChEBI" id="CHEBI:33019"/>
        <dbReference type="ChEBI" id="CHEBI:43474"/>
        <dbReference type="ChEBI" id="CHEBI:57502"/>
        <dbReference type="ChEBI" id="CHEBI:58017"/>
        <dbReference type="ChEBI" id="CHEBI:456216"/>
        <dbReference type="EC" id="6.3.4.21"/>
    </reaction>
</comment>
<dbReference type="SUPFAM" id="SSF51690">
    <property type="entry name" value="Nicotinate/Quinolinate PRTase C-terminal domain-like"/>
    <property type="match status" value="1"/>
</dbReference>
<dbReference type="Gene3D" id="3.20.20.70">
    <property type="entry name" value="Aldolase class I"/>
    <property type="match status" value="1"/>
</dbReference>
<comment type="similarity">
    <text evidence="2 9">Belongs to the NAPRTase family.</text>
</comment>
<keyword evidence="7 9" id="KW-0808">Transferase</keyword>
<dbReference type="Proteomes" id="UP000306813">
    <property type="component" value="Unassembled WGS sequence"/>
</dbReference>
<evidence type="ECO:0000256" key="5">
    <source>
        <dbReference type="ARBA" id="ARBA00022598"/>
    </source>
</evidence>
<comment type="function">
    <text evidence="9">Catalyzes the first step in the biosynthesis of NAD from nicotinic acid, the ATP-dependent synthesis of beta-nicotinate D-ribonucleotide from nicotinate and 5-phospho-D-ribose 1-phosphate.</text>
</comment>
<dbReference type="PANTHER" id="PTHR11098">
    <property type="entry name" value="NICOTINATE PHOSPHORIBOSYLTRANSFERASE"/>
    <property type="match status" value="1"/>
</dbReference>
<comment type="caution">
    <text evidence="13">The sequence shown here is derived from an EMBL/GenBank/DDBJ whole genome shotgun (WGS) entry which is preliminary data.</text>
</comment>
<feature type="domain" description="Nicotinate phosphoribosyltransferase N-terminal" evidence="11">
    <location>
        <begin position="1"/>
        <end position="115"/>
    </location>
</feature>
<protein>
    <recommendedName>
        <fullName evidence="3 9">Nicotinate phosphoribosyltransferase</fullName>
        <ecNumber evidence="3 9">6.3.4.21</ecNumber>
    </recommendedName>
</protein>
<dbReference type="InterPro" id="IPR007229">
    <property type="entry name" value="Nic_PRibTrfase-Fam"/>
</dbReference>
<dbReference type="FunFam" id="3.20.20.70:FF:000076">
    <property type="entry name" value="Nicotinate phosphoribosyltransferase"/>
    <property type="match status" value="1"/>
</dbReference>
<dbReference type="NCBIfam" id="NF009131">
    <property type="entry name" value="PRK12484.1"/>
    <property type="match status" value="1"/>
</dbReference>
<evidence type="ECO:0000256" key="4">
    <source>
        <dbReference type="ARBA" id="ARBA00022553"/>
    </source>
</evidence>
<name>A0AAX2UIQ6_9BACT</name>
<evidence type="ECO:0000256" key="1">
    <source>
        <dbReference type="ARBA" id="ARBA00004952"/>
    </source>
</evidence>
<dbReference type="InterPro" id="IPR041525">
    <property type="entry name" value="N/Namide_PRibTrfase"/>
</dbReference>
<keyword evidence="6 9" id="KW-0662">Pyridine nucleotide biosynthesis</keyword>
<feature type="domain" description="Nicotinate phosphoribosyltransferase C-terminal" evidence="12">
    <location>
        <begin position="367"/>
        <end position="428"/>
    </location>
</feature>
<dbReference type="InterPro" id="IPR036068">
    <property type="entry name" value="Nicotinate_pribotase-like_C"/>
</dbReference>
<dbReference type="EC" id="6.3.4.21" evidence="3 9"/>
<evidence type="ECO:0000256" key="6">
    <source>
        <dbReference type="ARBA" id="ARBA00022642"/>
    </source>
</evidence>
<gene>
    <name evidence="13" type="ORF">FDW42_08485</name>
</gene>
<dbReference type="NCBIfam" id="TIGR01513">
    <property type="entry name" value="NAPRTase_put"/>
    <property type="match status" value="1"/>
</dbReference>
<dbReference type="SUPFAM" id="SSF54675">
    <property type="entry name" value="Nicotinate/Quinolinate PRTase N-terminal domain-like"/>
    <property type="match status" value="1"/>
</dbReference>
<dbReference type="GO" id="GO:0034355">
    <property type="term" value="P:NAD+ biosynthetic process via the salvage pathway"/>
    <property type="evidence" value="ECO:0007669"/>
    <property type="project" value="TreeGrafter"/>
</dbReference>
<dbReference type="AlphaFoldDB" id="A0AAX2UIQ6"/>
<reference evidence="13 14" key="1">
    <citation type="submission" date="2019-05" db="EMBL/GenBank/DDBJ databases">
        <title>Draft genomes of eight strains of Campylobacter helveticus isolated from cats and a dog in New Zealand.</title>
        <authorList>
            <person name="Bojanic K."/>
            <person name="Midwinter A.C."/>
            <person name="Biggs P.J."/>
            <person name="Acke E."/>
            <person name="Cornelius A.J."/>
            <person name="Marshall J.C."/>
        </authorList>
    </citation>
    <scope>NUCLEOTIDE SEQUENCE [LARGE SCALE GENOMIC DNA]</scope>
    <source>
        <strain evidence="13 14">ACP123b</strain>
    </source>
</reference>
<evidence type="ECO:0000256" key="7">
    <source>
        <dbReference type="ARBA" id="ARBA00022679"/>
    </source>
</evidence>
<dbReference type="Gene3D" id="3.20.140.10">
    <property type="entry name" value="nicotinate phosphoribosyltransferase"/>
    <property type="match status" value="1"/>
</dbReference>
<evidence type="ECO:0000313" key="13">
    <source>
        <dbReference type="EMBL" id="TNB55880.1"/>
    </source>
</evidence>
<dbReference type="InterPro" id="IPR006405">
    <property type="entry name" value="Nic_PRibTrfase_pncB"/>
</dbReference>
<sequence length="434" mass="48656">MAQGYLNESFADTICYFDVFFRRAPDDGAFAIFAGLEDILNFVENWHFDESDITFLRQKGFGEKFLNFLKNFKFCGEIYALDEGSVIFANEPVMIIKARAIEAQLLETFLLCTLNHQSLIATKANRIVRAAKGKSVLEFGARRAHGSEAALKGARAAMIGGCLATSNTLASKLYGVKASGTMAHSWVQMFENEYEAFKAFVKLYPENATLLIDTYDCFFGLENAIRVFKEFGVENGAVRVDSGDLCGLSIRIRQRLDEVGLKECKVIVSNSLDEKSIEALLKNGAKIDGFGVGERLITASSDAIFGCVYKLVAVENEGEVCPKIKISQDAYKMTTPHFKRLFRIYEGKKALYDELVIYDEKLETLPSNLRREELLKCVFKEGKRLCKDKSVEEIATFAKAQILSLDEDLLDSKKAYELKLSSSLKKLKEKLSQI</sequence>
<dbReference type="InterPro" id="IPR041619">
    <property type="entry name" value="NAPRTase_C"/>
</dbReference>
<dbReference type="CDD" id="cd01570">
    <property type="entry name" value="NAPRTase_A"/>
    <property type="match status" value="1"/>
</dbReference>
<evidence type="ECO:0000256" key="8">
    <source>
        <dbReference type="ARBA" id="ARBA00048668"/>
    </source>
</evidence>
<feature type="domain" description="Nicotinate/nicotinamide phosphoribosyltransferase" evidence="10">
    <location>
        <begin position="136"/>
        <end position="320"/>
    </location>
</feature>
<accession>A0AAX2UIQ6</accession>
<evidence type="ECO:0000259" key="12">
    <source>
        <dbReference type="Pfam" id="PF17956"/>
    </source>
</evidence>
<comment type="pathway">
    <text evidence="1 9">Cofactor biosynthesis; NAD(+) biosynthesis; nicotinate D-ribonucleotide from nicotinate: step 1/1.</text>
</comment>
<dbReference type="PANTHER" id="PTHR11098:SF1">
    <property type="entry name" value="NICOTINATE PHOSPHORIBOSYLTRANSFERASE"/>
    <property type="match status" value="1"/>
</dbReference>
<dbReference type="Pfam" id="PF04095">
    <property type="entry name" value="NAPRTase"/>
    <property type="match status" value="1"/>
</dbReference>
<keyword evidence="4" id="KW-0597">Phosphoprotein</keyword>
<organism evidence="13 14">
    <name type="scientific">Campylobacter helveticus</name>
    <dbReference type="NCBI Taxonomy" id="28898"/>
    <lineage>
        <taxon>Bacteria</taxon>
        <taxon>Pseudomonadati</taxon>
        <taxon>Campylobacterota</taxon>
        <taxon>Epsilonproteobacteria</taxon>
        <taxon>Campylobacterales</taxon>
        <taxon>Campylobacteraceae</taxon>
        <taxon>Campylobacter</taxon>
    </lineage>
</organism>
<dbReference type="EMBL" id="VDBS01000065">
    <property type="protein sequence ID" value="TNB55880.1"/>
    <property type="molecule type" value="Genomic_DNA"/>
</dbReference>
<evidence type="ECO:0000256" key="9">
    <source>
        <dbReference type="RuleBase" id="RU365100"/>
    </source>
</evidence>
<dbReference type="GO" id="GO:0004516">
    <property type="term" value="F:nicotinate phosphoribosyltransferase activity"/>
    <property type="evidence" value="ECO:0007669"/>
    <property type="project" value="UniProtKB-UniRule"/>
</dbReference>
<evidence type="ECO:0000259" key="11">
    <source>
        <dbReference type="Pfam" id="PF17767"/>
    </source>
</evidence>
<dbReference type="InterPro" id="IPR013785">
    <property type="entry name" value="Aldolase_TIM"/>
</dbReference>
<dbReference type="Pfam" id="PF17767">
    <property type="entry name" value="NAPRTase_N"/>
    <property type="match status" value="1"/>
</dbReference>
<dbReference type="GO" id="GO:0005829">
    <property type="term" value="C:cytosol"/>
    <property type="evidence" value="ECO:0007669"/>
    <property type="project" value="TreeGrafter"/>
</dbReference>
<dbReference type="Pfam" id="PF17956">
    <property type="entry name" value="NAPRTase_C"/>
    <property type="match status" value="1"/>
</dbReference>